<keyword evidence="1" id="KW-1133">Transmembrane helix</keyword>
<sequence>MLGNALRYIWGILRRSPELRPLLALIRFARLKFRRVVRDRPYLALGAIACVCIFIVFNPEYSPYVPEPECGYVQLEDGQLYGKTGNELILGGARPCEPRTIQALEFYNHSNVELERNGNFVPAVSAGLFLRETARDVNMKNHWHEYTLFTESNNFLWVPAESGGEMKIEQFVFDKGECTSKISYENQNVDSEIREGVVIRSRGLRSDPSMPYDTWRKCNFGAPGKKGFEECNYMMLEFFLPVGTPRQRCPAKSINDIWRGGGTKKAVLAEGASYNTLTELAAARWDKARIAPVAIETYKRLTSKLPKICMRWIRTTDAEPSGWEEFATVAALWCDL</sequence>
<keyword evidence="1" id="KW-0472">Membrane</keyword>
<gene>
    <name evidence="2" type="ORF">GGQ64_004601</name>
</gene>
<protein>
    <submittedName>
        <fullName evidence="2">Uncharacterized protein</fullName>
    </submittedName>
</protein>
<evidence type="ECO:0000313" key="3">
    <source>
        <dbReference type="Proteomes" id="UP000574761"/>
    </source>
</evidence>
<organism evidence="2 3">
    <name type="scientific">Mycoplana azooxidifex</name>
    <dbReference type="NCBI Taxonomy" id="1636188"/>
    <lineage>
        <taxon>Bacteria</taxon>
        <taxon>Pseudomonadati</taxon>
        <taxon>Pseudomonadota</taxon>
        <taxon>Alphaproteobacteria</taxon>
        <taxon>Hyphomicrobiales</taxon>
        <taxon>Rhizobiaceae</taxon>
        <taxon>Mycoplana</taxon>
    </lineage>
</organism>
<dbReference type="AlphaFoldDB" id="A0A7W6DDQ7"/>
<dbReference type="RefSeq" id="WP_183807599.1">
    <property type="nucleotide sequence ID" value="NZ_JACIEE010000010.1"/>
</dbReference>
<accession>A0A7W6DDQ7</accession>
<dbReference type="EMBL" id="JACIEE010000010">
    <property type="protein sequence ID" value="MBB3979361.1"/>
    <property type="molecule type" value="Genomic_DNA"/>
</dbReference>
<dbReference type="Proteomes" id="UP000574761">
    <property type="component" value="Unassembled WGS sequence"/>
</dbReference>
<reference evidence="2 3" key="1">
    <citation type="submission" date="2020-08" db="EMBL/GenBank/DDBJ databases">
        <title>Genomic Encyclopedia of Type Strains, Phase IV (KMG-IV): sequencing the most valuable type-strain genomes for metagenomic binning, comparative biology and taxonomic classification.</title>
        <authorList>
            <person name="Goeker M."/>
        </authorList>
    </citation>
    <scope>NUCLEOTIDE SEQUENCE [LARGE SCALE GENOMIC DNA]</scope>
    <source>
        <strain evidence="2 3">DSM 100211</strain>
    </source>
</reference>
<evidence type="ECO:0000256" key="1">
    <source>
        <dbReference type="SAM" id="Phobius"/>
    </source>
</evidence>
<evidence type="ECO:0000313" key="2">
    <source>
        <dbReference type="EMBL" id="MBB3979361.1"/>
    </source>
</evidence>
<proteinExistence type="predicted"/>
<keyword evidence="1" id="KW-0812">Transmembrane</keyword>
<keyword evidence="3" id="KW-1185">Reference proteome</keyword>
<name>A0A7W6DDQ7_9HYPH</name>
<comment type="caution">
    <text evidence="2">The sequence shown here is derived from an EMBL/GenBank/DDBJ whole genome shotgun (WGS) entry which is preliminary data.</text>
</comment>
<feature type="transmembrane region" description="Helical" evidence="1">
    <location>
        <begin position="40"/>
        <end position="57"/>
    </location>
</feature>